<name>A0AAN7BHS8_9PEZI</name>
<evidence type="ECO:0000313" key="2">
    <source>
        <dbReference type="EMBL" id="KAK4223659.1"/>
    </source>
</evidence>
<feature type="signal peptide" evidence="1">
    <location>
        <begin position="1"/>
        <end position="20"/>
    </location>
</feature>
<dbReference type="Proteomes" id="UP001301958">
    <property type="component" value="Unassembled WGS sequence"/>
</dbReference>
<evidence type="ECO:0000256" key="1">
    <source>
        <dbReference type="SAM" id="SignalP"/>
    </source>
</evidence>
<feature type="chain" id="PRO_5042976139" evidence="1">
    <location>
        <begin position="21"/>
        <end position="309"/>
    </location>
</feature>
<dbReference type="PANTHER" id="PTHR35186">
    <property type="entry name" value="ANK_REP_REGION DOMAIN-CONTAINING PROTEIN"/>
    <property type="match status" value="1"/>
</dbReference>
<comment type="caution">
    <text evidence="2">The sequence shown here is derived from an EMBL/GenBank/DDBJ whole genome shotgun (WGS) entry which is preliminary data.</text>
</comment>
<dbReference type="AlphaFoldDB" id="A0AAN7BHS8"/>
<keyword evidence="1" id="KW-0732">Signal</keyword>
<evidence type="ECO:0000313" key="3">
    <source>
        <dbReference type="Proteomes" id="UP001301958"/>
    </source>
</evidence>
<gene>
    <name evidence="2" type="ORF">QBC38DRAFT_516510</name>
</gene>
<keyword evidence="3" id="KW-1185">Reference proteome</keyword>
<proteinExistence type="predicted"/>
<dbReference type="PANTHER" id="PTHR35186:SF4">
    <property type="entry name" value="PRION-INHIBITION AND PROPAGATION HELO DOMAIN-CONTAINING PROTEIN"/>
    <property type="match status" value="1"/>
</dbReference>
<sequence>MSGFEVVGIVFGVLPLFIEAGKHSATTASRPRWAIGSAKSQQKLKDFYDEFYCETYEINKQIETIIHSLPKISKEYRGRILKNREVQTCLDSWHEISDIAKGLKDLFGNEADLYYFRTILEKVLGLFCRILEDETVNLSREQNFGKMTKKMKAFQSQPEGVGRFWERYRFLSRESRRDTCIKSLRIWRKKLGSDMKPISLRALFNNTRQPNILPRRRLALKLACAVLQLHENVFSDANWTEEFISFFVSELDDDPINHPSEVINSDALKDLYIESSFTTAQNLSAAGSESSIASGVFHSNADILRLGSS</sequence>
<dbReference type="EMBL" id="MU865419">
    <property type="protein sequence ID" value="KAK4223659.1"/>
    <property type="molecule type" value="Genomic_DNA"/>
</dbReference>
<organism evidence="2 3">
    <name type="scientific">Podospora fimiseda</name>
    <dbReference type="NCBI Taxonomy" id="252190"/>
    <lineage>
        <taxon>Eukaryota</taxon>
        <taxon>Fungi</taxon>
        <taxon>Dikarya</taxon>
        <taxon>Ascomycota</taxon>
        <taxon>Pezizomycotina</taxon>
        <taxon>Sordariomycetes</taxon>
        <taxon>Sordariomycetidae</taxon>
        <taxon>Sordariales</taxon>
        <taxon>Podosporaceae</taxon>
        <taxon>Podospora</taxon>
    </lineage>
</organism>
<accession>A0AAN7BHS8</accession>
<reference evidence="2" key="1">
    <citation type="journal article" date="2023" name="Mol. Phylogenet. Evol.">
        <title>Genome-scale phylogeny and comparative genomics of the fungal order Sordariales.</title>
        <authorList>
            <person name="Hensen N."/>
            <person name="Bonometti L."/>
            <person name="Westerberg I."/>
            <person name="Brannstrom I.O."/>
            <person name="Guillou S."/>
            <person name="Cros-Aarteil S."/>
            <person name="Calhoun S."/>
            <person name="Haridas S."/>
            <person name="Kuo A."/>
            <person name="Mondo S."/>
            <person name="Pangilinan J."/>
            <person name="Riley R."/>
            <person name="LaButti K."/>
            <person name="Andreopoulos B."/>
            <person name="Lipzen A."/>
            <person name="Chen C."/>
            <person name="Yan M."/>
            <person name="Daum C."/>
            <person name="Ng V."/>
            <person name="Clum A."/>
            <person name="Steindorff A."/>
            <person name="Ohm R.A."/>
            <person name="Martin F."/>
            <person name="Silar P."/>
            <person name="Natvig D.O."/>
            <person name="Lalanne C."/>
            <person name="Gautier V."/>
            <person name="Ament-Velasquez S.L."/>
            <person name="Kruys A."/>
            <person name="Hutchinson M.I."/>
            <person name="Powell A.J."/>
            <person name="Barry K."/>
            <person name="Miller A.N."/>
            <person name="Grigoriev I.V."/>
            <person name="Debuchy R."/>
            <person name="Gladieux P."/>
            <person name="Hiltunen Thoren M."/>
            <person name="Johannesson H."/>
        </authorList>
    </citation>
    <scope>NUCLEOTIDE SEQUENCE</scope>
    <source>
        <strain evidence="2">CBS 990.96</strain>
    </source>
</reference>
<reference evidence="2" key="2">
    <citation type="submission" date="2023-05" db="EMBL/GenBank/DDBJ databases">
        <authorList>
            <consortium name="Lawrence Berkeley National Laboratory"/>
            <person name="Steindorff A."/>
            <person name="Hensen N."/>
            <person name="Bonometti L."/>
            <person name="Westerberg I."/>
            <person name="Brannstrom I.O."/>
            <person name="Guillou S."/>
            <person name="Cros-Aarteil S."/>
            <person name="Calhoun S."/>
            <person name="Haridas S."/>
            <person name="Kuo A."/>
            <person name="Mondo S."/>
            <person name="Pangilinan J."/>
            <person name="Riley R."/>
            <person name="Labutti K."/>
            <person name="Andreopoulos B."/>
            <person name="Lipzen A."/>
            <person name="Chen C."/>
            <person name="Yanf M."/>
            <person name="Daum C."/>
            <person name="Ng V."/>
            <person name="Clum A."/>
            <person name="Ohm R."/>
            <person name="Martin F."/>
            <person name="Silar P."/>
            <person name="Natvig D."/>
            <person name="Lalanne C."/>
            <person name="Gautier V."/>
            <person name="Ament-Velasquez S.L."/>
            <person name="Kruys A."/>
            <person name="Hutchinson M.I."/>
            <person name="Powell A.J."/>
            <person name="Barry K."/>
            <person name="Miller A.N."/>
            <person name="Grigoriev I.V."/>
            <person name="Debuchy R."/>
            <person name="Gladieux P."/>
            <person name="Thoren M.H."/>
            <person name="Johannesson H."/>
        </authorList>
    </citation>
    <scope>NUCLEOTIDE SEQUENCE</scope>
    <source>
        <strain evidence="2">CBS 990.96</strain>
    </source>
</reference>
<protein>
    <submittedName>
        <fullName evidence="2">Uncharacterized protein</fullName>
    </submittedName>
</protein>